<dbReference type="GO" id="GO:0004553">
    <property type="term" value="F:hydrolase activity, hydrolyzing O-glycosyl compounds"/>
    <property type="evidence" value="ECO:0007669"/>
    <property type="project" value="InterPro"/>
</dbReference>
<name>A0A926IH37_9FIRM</name>
<dbReference type="EMBL" id="JACRTK010000001">
    <property type="protein sequence ID" value="MBC8590232.1"/>
    <property type="molecule type" value="Genomic_DNA"/>
</dbReference>
<evidence type="ECO:0000256" key="1">
    <source>
        <dbReference type="ARBA" id="ARBA00022729"/>
    </source>
</evidence>
<comment type="caution">
    <text evidence="5">The sequence shown here is derived from an EMBL/GenBank/DDBJ whole genome shotgun (WGS) entry which is preliminary data.</text>
</comment>
<dbReference type="InterPro" id="IPR036908">
    <property type="entry name" value="RlpA-like_sf"/>
</dbReference>
<dbReference type="Pfam" id="PF07501">
    <property type="entry name" value="G5"/>
    <property type="match status" value="1"/>
</dbReference>
<dbReference type="GO" id="GO:0009254">
    <property type="term" value="P:peptidoglycan turnover"/>
    <property type="evidence" value="ECO:0007669"/>
    <property type="project" value="InterPro"/>
</dbReference>
<dbReference type="InterPro" id="IPR010611">
    <property type="entry name" value="3D_dom"/>
</dbReference>
<keyword evidence="3" id="KW-0472">Membrane</keyword>
<keyword evidence="1" id="KW-0732">Signal</keyword>
<dbReference type="PANTHER" id="PTHR39160">
    <property type="entry name" value="CELL WALL-BINDING PROTEIN YOCH"/>
    <property type="match status" value="1"/>
</dbReference>
<dbReference type="SMART" id="SM01208">
    <property type="entry name" value="G5"/>
    <property type="match status" value="1"/>
</dbReference>
<gene>
    <name evidence="5" type="ORF">H8689_03630</name>
</gene>
<dbReference type="InterPro" id="IPR051933">
    <property type="entry name" value="Resuscitation_pf_RpfB"/>
</dbReference>
<proteinExistence type="predicted"/>
<evidence type="ECO:0000256" key="2">
    <source>
        <dbReference type="SAM" id="MobiDB-lite"/>
    </source>
</evidence>
<feature type="domain" description="G5" evidence="4">
    <location>
        <begin position="144"/>
        <end position="224"/>
    </location>
</feature>
<evidence type="ECO:0000256" key="3">
    <source>
        <dbReference type="SAM" id="Phobius"/>
    </source>
</evidence>
<reference evidence="5 6" key="1">
    <citation type="submission" date="2020-08" db="EMBL/GenBank/DDBJ databases">
        <title>Genome public.</title>
        <authorList>
            <person name="Liu C."/>
            <person name="Sun Q."/>
        </authorList>
    </citation>
    <scope>NUCLEOTIDE SEQUENCE [LARGE SCALE GENOMIC DNA]</scope>
    <source>
        <strain evidence="5 6">NSJ-26</strain>
    </source>
</reference>
<dbReference type="Pfam" id="PF06725">
    <property type="entry name" value="3D"/>
    <property type="match status" value="1"/>
</dbReference>
<dbReference type="Proteomes" id="UP000601522">
    <property type="component" value="Unassembled WGS sequence"/>
</dbReference>
<organism evidence="5 6">
    <name type="scientific">Wansuia hejianensis</name>
    <dbReference type="NCBI Taxonomy" id="2763667"/>
    <lineage>
        <taxon>Bacteria</taxon>
        <taxon>Bacillati</taxon>
        <taxon>Bacillota</taxon>
        <taxon>Clostridia</taxon>
        <taxon>Lachnospirales</taxon>
        <taxon>Lachnospiraceae</taxon>
        <taxon>Wansuia</taxon>
    </lineage>
</organism>
<keyword evidence="3" id="KW-1133">Transmembrane helix</keyword>
<evidence type="ECO:0000259" key="4">
    <source>
        <dbReference type="PROSITE" id="PS51109"/>
    </source>
</evidence>
<dbReference type="PROSITE" id="PS51109">
    <property type="entry name" value="G5"/>
    <property type="match status" value="1"/>
</dbReference>
<feature type="compositionally biased region" description="Low complexity" evidence="2">
    <location>
        <begin position="230"/>
        <end position="249"/>
    </location>
</feature>
<dbReference type="Pfam" id="PF03990">
    <property type="entry name" value="DUF348"/>
    <property type="match status" value="2"/>
</dbReference>
<dbReference type="GO" id="GO:0019867">
    <property type="term" value="C:outer membrane"/>
    <property type="evidence" value="ECO:0007669"/>
    <property type="project" value="InterPro"/>
</dbReference>
<evidence type="ECO:0000313" key="6">
    <source>
        <dbReference type="Proteomes" id="UP000601522"/>
    </source>
</evidence>
<feature type="region of interest" description="Disordered" evidence="2">
    <location>
        <begin position="225"/>
        <end position="250"/>
    </location>
</feature>
<evidence type="ECO:0000313" key="5">
    <source>
        <dbReference type="EMBL" id="MBC8590232.1"/>
    </source>
</evidence>
<feature type="transmembrane region" description="Helical" evidence="3">
    <location>
        <begin position="12"/>
        <end position="31"/>
    </location>
</feature>
<keyword evidence="6" id="KW-1185">Reference proteome</keyword>
<dbReference type="PANTHER" id="PTHR39160:SF4">
    <property type="entry name" value="RESUSCITATION-PROMOTING FACTOR RPFB"/>
    <property type="match status" value="1"/>
</dbReference>
<dbReference type="InterPro" id="IPR011098">
    <property type="entry name" value="G5_dom"/>
</dbReference>
<dbReference type="CDD" id="cd22786">
    <property type="entry name" value="DPBB_YuiC-like"/>
    <property type="match status" value="1"/>
</dbReference>
<dbReference type="RefSeq" id="WP_249323052.1">
    <property type="nucleotide sequence ID" value="NZ_JACRTK010000001.1"/>
</dbReference>
<sequence length="358" mass="39622">MEGNSTSRSKKFRILIILAMVATLTVGFYFATGSEVRIEVDGKTDTMVSYAKTVGEFLEKEEIKFKEGAFINVPLDTKLEDNLSIIIINQKPYVVKERGVSSEINSIYDTVGDILNEQGVELGELDYVTPDLKEKVTPDATIEIFRVKEEVVVEESTIPFEKETKDTNNLDKGVTKVVQKGKEGLKHTYVKNKYVNGKLVSSETEKEEVVEKAVNHIVHRGTRVPKREVATASRGGSSRRTSGGASRGSFNARRSVVMEATAYDLSYQSTGKRPGDKYYGITASGMKARRGVVAVDPRVIPLGTRLYVESLDGTKDYGYCIAGDTGGAIKGNRIDLFLDSAAEVWRFGRRKVKVHILK</sequence>
<dbReference type="Gene3D" id="2.40.40.10">
    <property type="entry name" value="RlpA-like domain"/>
    <property type="match status" value="1"/>
</dbReference>
<protein>
    <submittedName>
        <fullName evidence="5">G5 domain-containing protein</fullName>
    </submittedName>
</protein>
<dbReference type="InterPro" id="IPR007137">
    <property type="entry name" value="DUF348"/>
</dbReference>
<keyword evidence="3" id="KW-0812">Transmembrane</keyword>
<dbReference type="SUPFAM" id="SSF50685">
    <property type="entry name" value="Barwin-like endoglucanases"/>
    <property type="match status" value="1"/>
</dbReference>
<accession>A0A926IH37</accession>
<dbReference type="Gene3D" id="2.20.230.10">
    <property type="entry name" value="Resuscitation-promoting factor rpfb"/>
    <property type="match status" value="1"/>
</dbReference>
<dbReference type="AlphaFoldDB" id="A0A926IH37"/>